<dbReference type="Proteomes" id="UP000214646">
    <property type="component" value="Unassembled WGS sequence"/>
</dbReference>
<dbReference type="EMBL" id="NIDE01000014">
    <property type="protein sequence ID" value="OWK37296.1"/>
    <property type="molecule type" value="Genomic_DNA"/>
</dbReference>
<keyword evidence="2" id="KW-1185">Reference proteome</keyword>
<comment type="caution">
    <text evidence="1">The sequence shown here is derived from an EMBL/GenBank/DDBJ whole genome shotgun (WGS) entry which is preliminary data.</text>
</comment>
<reference evidence="2" key="1">
    <citation type="submission" date="2017-06" db="EMBL/GenBank/DDBJ databases">
        <title>Genome analysis of Fimbriiglobus ruber SP5, the first member of the order Planctomycetales with confirmed chitinolytic capability.</title>
        <authorList>
            <person name="Ravin N.V."/>
            <person name="Rakitin A.L."/>
            <person name="Ivanova A.A."/>
            <person name="Beletsky A.V."/>
            <person name="Kulichevskaya I.S."/>
            <person name="Mardanov A.V."/>
            <person name="Dedysh S.N."/>
        </authorList>
    </citation>
    <scope>NUCLEOTIDE SEQUENCE [LARGE SCALE GENOMIC DNA]</scope>
    <source>
        <strain evidence="2">SP5</strain>
    </source>
</reference>
<dbReference type="AlphaFoldDB" id="A0A225DIK9"/>
<evidence type="ECO:0000313" key="2">
    <source>
        <dbReference type="Proteomes" id="UP000214646"/>
    </source>
</evidence>
<sequence length="37" mass="4056">MLKIALPAMVSVIFLGASLYADEDVIEKKLVDAKTVY</sequence>
<gene>
    <name evidence="1" type="ORF">FRUB_06416</name>
</gene>
<evidence type="ECO:0000313" key="1">
    <source>
        <dbReference type="EMBL" id="OWK37296.1"/>
    </source>
</evidence>
<protein>
    <submittedName>
        <fullName evidence="1">Uncharacterized protein</fullName>
    </submittedName>
</protein>
<accession>A0A225DIK9</accession>
<proteinExistence type="predicted"/>
<organism evidence="1 2">
    <name type="scientific">Fimbriiglobus ruber</name>
    <dbReference type="NCBI Taxonomy" id="1908690"/>
    <lineage>
        <taxon>Bacteria</taxon>
        <taxon>Pseudomonadati</taxon>
        <taxon>Planctomycetota</taxon>
        <taxon>Planctomycetia</taxon>
        <taxon>Gemmatales</taxon>
        <taxon>Gemmataceae</taxon>
        <taxon>Fimbriiglobus</taxon>
    </lineage>
</organism>
<name>A0A225DIK9_9BACT</name>